<protein>
    <submittedName>
        <fullName evidence="1">Uncharacterized protein</fullName>
    </submittedName>
</protein>
<sequence length="70" mass="7710">MAGRDAVSGSFFTAVQLGFFEAHPAGPSGHPLCTRRAPGLHFKPADEHQRHGRHLYGLPRFNLDRVGEDD</sequence>
<gene>
    <name evidence="1" type="ORF">SDC9_86246</name>
</gene>
<evidence type="ECO:0000313" key="1">
    <source>
        <dbReference type="EMBL" id="MPM39612.1"/>
    </source>
</evidence>
<accession>A0A644ZFF3</accession>
<comment type="caution">
    <text evidence="1">The sequence shown here is derived from an EMBL/GenBank/DDBJ whole genome shotgun (WGS) entry which is preliminary data.</text>
</comment>
<name>A0A644ZFF3_9ZZZZ</name>
<reference evidence="1" key="1">
    <citation type="submission" date="2019-08" db="EMBL/GenBank/DDBJ databases">
        <authorList>
            <person name="Kucharzyk K."/>
            <person name="Murdoch R.W."/>
            <person name="Higgins S."/>
            <person name="Loffler F."/>
        </authorList>
    </citation>
    <scope>NUCLEOTIDE SEQUENCE</scope>
</reference>
<dbReference type="AlphaFoldDB" id="A0A644ZFF3"/>
<organism evidence="1">
    <name type="scientific">bioreactor metagenome</name>
    <dbReference type="NCBI Taxonomy" id="1076179"/>
    <lineage>
        <taxon>unclassified sequences</taxon>
        <taxon>metagenomes</taxon>
        <taxon>ecological metagenomes</taxon>
    </lineage>
</organism>
<dbReference type="EMBL" id="VSSQ01008707">
    <property type="protein sequence ID" value="MPM39612.1"/>
    <property type="molecule type" value="Genomic_DNA"/>
</dbReference>
<proteinExistence type="predicted"/>